<comment type="caution">
    <text evidence="9">Lacks conserved residue(s) required for the propagation of feature annotation.</text>
</comment>
<dbReference type="InterPro" id="IPR008217">
    <property type="entry name" value="Ccc1_fam"/>
</dbReference>
<evidence type="ECO:0000256" key="3">
    <source>
        <dbReference type="ARBA" id="ARBA00022496"/>
    </source>
</evidence>
<dbReference type="EMBL" id="RXIC02000025">
    <property type="protein sequence ID" value="KAB1206961.1"/>
    <property type="molecule type" value="Genomic_DNA"/>
</dbReference>
<keyword evidence="6 9" id="KW-1133">Transmembrane helix</keyword>
<comment type="function">
    <text evidence="9">Vacuolar Fe(2+) uptake transporter.</text>
</comment>
<keyword evidence="7 9" id="KW-0472">Membrane</keyword>
<feature type="transmembrane region" description="Helical" evidence="9">
    <location>
        <begin position="124"/>
        <end position="143"/>
    </location>
</feature>
<dbReference type="AlphaFoldDB" id="A0A6A1V2W9"/>
<evidence type="ECO:0000256" key="6">
    <source>
        <dbReference type="ARBA" id="ARBA00022989"/>
    </source>
</evidence>
<dbReference type="GO" id="GO:0140315">
    <property type="term" value="F:iron ion sequestering activity"/>
    <property type="evidence" value="ECO:0007669"/>
    <property type="project" value="UniProtKB-UniRule"/>
</dbReference>
<evidence type="ECO:0000256" key="2">
    <source>
        <dbReference type="ARBA" id="ARBA00007049"/>
    </source>
</evidence>
<evidence type="ECO:0000256" key="1">
    <source>
        <dbReference type="ARBA" id="ARBA00004128"/>
    </source>
</evidence>
<name>A0A6A1V2W9_9ROSI</name>
<keyword evidence="3" id="KW-0410">Iron transport</keyword>
<dbReference type="GO" id="GO:0005774">
    <property type="term" value="C:vacuolar membrane"/>
    <property type="evidence" value="ECO:0007669"/>
    <property type="project" value="UniProtKB-SubCell"/>
</dbReference>
<comment type="similarity">
    <text evidence="2 9">Belongs to the CCC1 family.</text>
</comment>
<keyword evidence="11" id="KW-1185">Reference proteome</keyword>
<evidence type="ECO:0000313" key="11">
    <source>
        <dbReference type="Proteomes" id="UP000516437"/>
    </source>
</evidence>
<organism evidence="10 11">
    <name type="scientific">Morella rubra</name>
    <name type="common">Chinese bayberry</name>
    <dbReference type="NCBI Taxonomy" id="262757"/>
    <lineage>
        <taxon>Eukaryota</taxon>
        <taxon>Viridiplantae</taxon>
        <taxon>Streptophyta</taxon>
        <taxon>Embryophyta</taxon>
        <taxon>Tracheophyta</taxon>
        <taxon>Spermatophyta</taxon>
        <taxon>Magnoliopsida</taxon>
        <taxon>eudicotyledons</taxon>
        <taxon>Gunneridae</taxon>
        <taxon>Pentapetalae</taxon>
        <taxon>rosids</taxon>
        <taxon>fabids</taxon>
        <taxon>Fagales</taxon>
        <taxon>Myricaceae</taxon>
        <taxon>Morella</taxon>
    </lineage>
</organism>
<feature type="transmembrane region" description="Helical" evidence="9">
    <location>
        <begin position="65"/>
        <end position="84"/>
    </location>
</feature>
<evidence type="ECO:0000256" key="8">
    <source>
        <dbReference type="ARBA" id="ARBA00044464"/>
    </source>
</evidence>
<keyword evidence="5 9" id="KW-0812">Transmembrane</keyword>
<evidence type="ECO:0000256" key="7">
    <source>
        <dbReference type="ARBA" id="ARBA00023136"/>
    </source>
</evidence>
<feature type="transmembrane region" description="Helical" evidence="9">
    <location>
        <begin position="91"/>
        <end position="112"/>
    </location>
</feature>
<keyword evidence="4 9" id="KW-0926">Vacuole</keyword>
<dbReference type="Proteomes" id="UP000516437">
    <property type="component" value="Chromosome 7"/>
</dbReference>
<comment type="caution">
    <text evidence="10">The sequence shown here is derived from an EMBL/GenBank/DDBJ whole genome shotgun (WGS) entry which is preliminary data.</text>
</comment>
<comment type="catalytic activity">
    <reaction evidence="8">
        <text>Fe(2+)(in) = Fe(2+)(out)</text>
        <dbReference type="Rhea" id="RHEA:28486"/>
        <dbReference type="ChEBI" id="CHEBI:29033"/>
    </reaction>
    <physiologicalReaction direction="left-to-right" evidence="8">
        <dbReference type="Rhea" id="RHEA:28487"/>
    </physiologicalReaction>
</comment>
<evidence type="ECO:0000313" key="10">
    <source>
        <dbReference type="EMBL" id="KAB1206961.1"/>
    </source>
</evidence>
<keyword evidence="9" id="KW-0813">Transport</keyword>
<keyword evidence="9" id="KW-0406">Ion transport</keyword>
<proteinExistence type="inferred from homology"/>
<dbReference type="GO" id="GO:0005381">
    <property type="term" value="F:iron ion transmembrane transporter activity"/>
    <property type="evidence" value="ECO:0007669"/>
    <property type="project" value="UniProtKB-UniRule"/>
</dbReference>
<dbReference type="GO" id="GO:0030026">
    <property type="term" value="P:intracellular manganese ion homeostasis"/>
    <property type="evidence" value="ECO:0007669"/>
    <property type="project" value="InterPro"/>
</dbReference>
<dbReference type="GO" id="GO:0005384">
    <property type="term" value="F:manganese ion transmembrane transporter activity"/>
    <property type="evidence" value="ECO:0007669"/>
    <property type="project" value="InterPro"/>
</dbReference>
<protein>
    <recommendedName>
        <fullName evidence="9">Vacuolar iron transporter</fullName>
    </recommendedName>
</protein>
<comment type="subcellular location">
    <subcellularLocation>
        <location evidence="1 9">Vacuole membrane</location>
        <topology evidence="1 9">Multi-pass membrane protein</topology>
    </subcellularLocation>
</comment>
<dbReference type="PANTHER" id="PTHR31851">
    <property type="entry name" value="FE(2+)/MN(2+) TRANSPORTER PCL1"/>
    <property type="match status" value="1"/>
</dbReference>
<keyword evidence="3" id="KW-0408">Iron</keyword>
<evidence type="ECO:0000256" key="4">
    <source>
        <dbReference type="ARBA" id="ARBA00022554"/>
    </source>
</evidence>
<dbReference type="OrthoDB" id="73465at2759"/>
<evidence type="ECO:0000256" key="5">
    <source>
        <dbReference type="ARBA" id="ARBA00022692"/>
    </source>
</evidence>
<dbReference type="Pfam" id="PF01988">
    <property type="entry name" value="VIT1"/>
    <property type="match status" value="1"/>
</dbReference>
<gene>
    <name evidence="10" type="ORF">CJ030_MR7G008123</name>
</gene>
<sequence>MILSGVAGLVSGACRMAIGELVSVYSQYNVEMSQMKRDGKIENMAADELDAKKEKLPNPWHAARASALAFSVGALVLLLAAAFLKDYAVRVGVVLVAVSFALLVFGGVGAVLGKAPMVKSSLRVLAGGWLAMAVTYGITKLVGTTGL</sequence>
<evidence type="ECO:0000256" key="9">
    <source>
        <dbReference type="RuleBase" id="RU369115"/>
    </source>
</evidence>
<reference evidence="10 11" key="1">
    <citation type="journal article" date="2019" name="Plant Biotechnol. J.">
        <title>The red bayberry genome and genetic basis of sex determination.</title>
        <authorList>
            <person name="Jia H.M."/>
            <person name="Jia H.J."/>
            <person name="Cai Q.L."/>
            <person name="Wang Y."/>
            <person name="Zhao H.B."/>
            <person name="Yang W.F."/>
            <person name="Wang G.Y."/>
            <person name="Li Y.H."/>
            <person name="Zhan D.L."/>
            <person name="Shen Y.T."/>
            <person name="Niu Q.F."/>
            <person name="Chang L."/>
            <person name="Qiu J."/>
            <person name="Zhao L."/>
            <person name="Xie H.B."/>
            <person name="Fu W.Y."/>
            <person name="Jin J."/>
            <person name="Li X.W."/>
            <person name="Jiao Y."/>
            <person name="Zhou C.C."/>
            <person name="Tu T."/>
            <person name="Chai C.Y."/>
            <person name="Gao J.L."/>
            <person name="Fan L.J."/>
            <person name="van de Weg E."/>
            <person name="Wang J.Y."/>
            <person name="Gao Z.S."/>
        </authorList>
    </citation>
    <scope>NUCLEOTIDE SEQUENCE [LARGE SCALE GENOMIC DNA]</scope>
    <source>
        <tissue evidence="10">Leaves</tissue>
    </source>
</reference>
<accession>A0A6A1V2W9</accession>